<dbReference type="CDD" id="cd00088">
    <property type="entry name" value="HPT"/>
    <property type="match status" value="1"/>
</dbReference>
<evidence type="ECO:0000313" key="5">
    <source>
        <dbReference type="Proteomes" id="UP001191082"/>
    </source>
</evidence>
<dbReference type="Proteomes" id="UP001191082">
    <property type="component" value="Unassembled WGS sequence"/>
</dbReference>
<dbReference type="SUPFAM" id="SSF47226">
    <property type="entry name" value="Histidine-containing phosphotransfer domain, HPT domain"/>
    <property type="match status" value="1"/>
</dbReference>
<feature type="domain" description="HPt" evidence="3">
    <location>
        <begin position="12"/>
        <end position="107"/>
    </location>
</feature>
<keyword evidence="2" id="KW-0597">Phosphoprotein</keyword>
<evidence type="ECO:0000259" key="3">
    <source>
        <dbReference type="PROSITE" id="PS50894"/>
    </source>
</evidence>
<reference evidence="4 5" key="1">
    <citation type="submission" date="2019-05" db="EMBL/GenBank/DDBJ databases">
        <title>Marivita sp. nov. isolated from sea sediment.</title>
        <authorList>
            <person name="Kim W."/>
        </authorList>
    </citation>
    <scope>NUCLEOTIDE SEQUENCE [LARGE SCALE GENOMIC DNA]</scope>
    <source>
        <strain evidence="4 5">CAU 1492</strain>
    </source>
</reference>
<evidence type="ECO:0000256" key="1">
    <source>
        <dbReference type="ARBA" id="ARBA00023012"/>
    </source>
</evidence>
<dbReference type="InterPro" id="IPR008207">
    <property type="entry name" value="Sig_transdc_His_kin_Hpt_dom"/>
</dbReference>
<evidence type="ECO:0000256" key="2">
    <source>
        <dbReference type="PROSITE-ProRule" id="PRU00110"/>
    </source>
</evidence>
<name>A0ABY2X5K7_9RHOB</name>
<dbReference type="Pfam" id="PF01627">
    <property type="entry name" value="Hpt"/>
    <property type="match status" value="1"/>
</dbReference>
<gene>
    <name evidence="4" type="ORF">FGK64_18345</name>
</gene>
<proteinExistence type="predicted"/>
<protein>
    <submittedName>
        <fullName evidence="4">Hpt domain-containing protein</fullName>
    </submittedName>
</protein>
<feature type="modified residue" description="Phosphohistidine" evidence="2">
    <location>
        <position position="51"/>
    </location>
</feature>
<keyword evidence="1" id="KW-0902">Two-component regulatory system</keyword>
<keyword evidence="5" id="KW-1185">Reference proteome</keyword>
<comment type="caution">
    <text evidence="4">The sequence shown here is derived from an EMBL/GenBank/DDBJ whole genome shotgun (WGS) entry which is preliminary data.</text>
</comment>
<evidence type="ECO:0000313" key="4">
    <source>
        <dbReference type="EMBL" id="TMV10731.1"/>
    </source>
</evidence>
<dbReference type="RefSeq" id="WP_138865303.1">
    <property type="nucleotide sequence ID" value="NZ_VCPC01000004.1"/>
</dbReference>
<sequence length="110" mass="12304">MITWSRVDELADEIGADDFAEVVALFLEEVEGELDRLYDLTDANALERTLHFLKGSALNLGFSEFAALCQLGERQAAQGNSSDIRADRVVDCYNRSKSEFMAGLEQRRPT</sequence>
<accession>A0ABY2X5K7</accession>
<dbReference type="InterPro" id="IPR036641">
    <property type="entry name" value="HPT_dom_sf"/>
</dbReference>
<dbReference type="Gene3D" id="1.20.120.160">
    <property type="entry name" value="HPT domain"/>
    <property type="match status" value="1"/>
</dbReference>
<organism evidence="4 5">
    <name type="scientific">Arenibacterium halophilum</name>
    <dbReference type="NCBI Taxonomy" id="2583821"/>
    <lineage>
        <taxon>Bacteria</taxon>
        <taxon>Pseudomonadati</taxon>
        <taxon>Pseudomonadota</taxon>
        <taxon>Alphaproteobacteria</taxon>
        <taxon>Rhodobacterales</taxon>
        <taxon>Paracoccaceae</taxon>
        <taxon>Arenibacterium</taxon>
    </lineage>
</organism>
<dbReference type="EMBL" id="VCPC01000004">
    <property type="protein sequence ID" value="TMV10731.1"/>
    <property type="molecule type" value="Genomic_DNA"/>
</dbReference>
<dbReference type="PROSITE" id="PS50894">
    <property type="entry name" value="HPT"/>
    <property type="match status" value="1"/>
</dbReference>